<organism evidence="15 16">
    <name type="scientific">Laodelphax striatellus</name>
    <name type="common">Small brown planthopper</name>
    <name type="synonym">Delphax striatella</name>
    <dbReference type="NCBI Taxonomy" id="195883"/>
    <lineage>
        <taxon>Eukaryota</taxon>
        <taxon>Metazoa</taxon>
        <taxon>Ecdysozoa</taxon>
        <taxon>Arthropoda</taxon>
        <taxon>Hexapoda</taxon>
        <taxon>Insecta</taxon>
        <taxon>Pterygota</taxon>
        <taxon>Neoptera</taxon>
        <taxon>Paraneoptera</taxon>
        <taxon>Hemiptera</taxon>
        <taxon>Auchenorrhyncha</taxon>
        <taxon>Fulgoroidea</taxon>
        <taxon>Delphacidae</taxon>
        <taxon>Criomorphinae</taxon>
        <taxon>Laodelphax</taxon>
    </lineage>
</organism>
<dbReference type="STRING" id="195883.A0A482WT84"/>
<evidence type="ECO:0000256" key="12">
    <source>
        <dbReference type="ARBA" id="ARBA00031298"/>
    </source>
</evidence>
<keyword evidence="11" id="KW-0899">Viral immunoevasion</keyword>
<evidence type="ECO:0000256" key="4">
    <source>
        <dbReference type="ARBA" id="ARBA00011204"/>
    </source>
</evidence>
<feature type="compositionally biased region" description="Low complexity" evidence="13">
    <location>
        <begin position="218"/>
        <end position="227"/>
    </location>
</feature>
<evidence type="ECO:0000313" key="15">
    <source>
        <dbReference type="EMBL" id="RZF36496.1"/>
    </source>
</evidence>
<evidence type="ECO:0000256" key="7">
    <source>
        <dbReference type="ARBA" id="ARBA00022632"/>
    </source>
</evidence>
<name>A0A482WT84_LAOST</name>
<feature type="compositionally biased region" description="Basic and acidic residues" evidence="13">
    <location>
        <begin position="236"/>
        <end position="246"/>
    </location>
</feature>
<comment type="function">
    <text evidence="1">Interacts with the host phosphatase PP1 catalytic subunit (PPP1CB) and recruits it to dephosphorylate EIF2S1/eIF2alpha and therefore restores the host translation that has been shut-down by the host. Also inhibits the EIF2S1/eIF2alpha-ATF4-DDIT3/CHOP pathway.</text>
</comment>
<reference evidence="15 16" key="1">
    <citation type="journal article" date="2017" name="Gigascience">
        <title>Genome sequence of the small brown planthopper, Laodelphax striatellus.</title>
        <authorList>
            <person name="Zhu J."/>
            <person name="Jiang F."/>
            <person name="Wang X."/>
            <person name="Yang P."/>
            <person name="Bao Y."/>
            <person name="Zhao W."/>
            <person name="Wang W."/>
            <person name="Lu H."/>
            <person name="Wang Q."/>
            <person name="Cui N."/>
            <person name="Li J."/>
            <person name="Chen X."/>
            <person name="Luo L."/>
            <person name="Yu J."/>
            <person name="Kang L."/>
            <person name="Cui F."/>
        </authorList>
    </citation>
    <scope>NUCLEOTIDE SEQUENCE [LARGE SCALE GENOMIC DNA]</scope>
    <source>
        <strain evidence="15">Lst14</strain>
    </source>
</reference>
<evidence type="ECO:0000256" key="9">
    <source>
        <dbReference type="ARBA" id="ARBA00022921"/>
    </source>
</evidence>
<evidence type="ECO:0000256" key="1">
    <source>
        <dbReference type="ARBA" id="ARBA00003756"/>
    </source>
</evidence>
<evidence type="ECO:0000256" key="8">
    <source>
        <dbReference type="ARBA" id="ARBA00022830"/>
    </source>
</evidence>
<evidence type="ECO:0000256" key="10">
    <source>
        <dbReference type="ARBA" id="ARBA00023258"/>
    </source>
</evidence>
<keyword evidence="7" id="KW-1090">Inhibition of host innate immune response by virus</keyword>
<accession>A0A482WT84</accession>
<evidence type="ECO:0000313" key="16">
    <source>
        <dbReference type="Proteomes" id="UP000291343"/>
    </source>
</evidence>
<feature type="region of interest" description="Disordered" evidence="13">
    <location>
        <begin position="293"/>
        <end position="324"/>
    </location>
</feature>
<keyword evidence="10" id="KW-0922">Interferon antiviral system evasion</keyword>
<feature type="region of interest" description="Disordered" evidence="13">
    <location>
        <begin position="194"/>
        <end position="246"/>
    </location>
</feature>
<dbReference type="GO" id="GO:0051246">
    <property type="term" value="P:regulation of protein metabolic process"/>
    <property type="evidence" value="ECO:0007669"/>
    <property type="project" value="UniProtKB-ARBA"/>
</dbReference>
<dbReference type="GO" id="GO:0005783">
    <property type="term" value="C:endoplasmic reticulum"/>
    <property type="evidence" value="ECO:0007669"/>
    <property type="project" value="TreeGrafter"/>
</dbReference>
<keyword evidence="16" id="KW-1185">Reference proteome</keyword>
<evidence type="ECO:0000256" key="2">
    <source>
        <dbReference type="ARBA" id="ARBA00007512"/>
    </source>
</evidence>
<keyword evidence="9" id="KW-0426">Late protein</keyword>
<dbReference type="AlphaFoldDB" id="A0A482WT84"/>
<dbReference type="Proteomes" id="UP000291343">
    <property type="component" value="Unassembled WGS sequence"/>
</dbReference>
<dbReference type="GO" id="GO:0034976">
    <property type="term" value="P:response to endoplasmic reticulum stress"/>
    <property type="evidence" value="ECO:0007669"/>
    <property type="project" value="TreeGrafter"/>
</dbReference>
<protein>
    <recommendedName>
        <fullName evidence="5">Protein DP71L</fullName>
    </recommendedName>
    <alternativeName>
        <fullName evidence="12">MyD116 homolog</fullName>
    </alternativeName>
</protein>
<dbReference type="EMBL" id="QKKF02026378">
    <property type="protein sequence ID" value="RZF36496.1"/>
    <property type="molecule type" value="Genomic_DNA"/>
</dbReference>
<dbReference type="GO" id="GO:0039502">
    <property type="term" value="P:symbiont-mediated suppression of host type I interferon-mediated signaling pathway"/>
    <property type="evidence" value="ECO:0007669"/>
    <property type="project" value="UniProtKB-KW"/>
</dbReference>
<gene>
    <name evidence="15" type="ORF">LSTR_LSTR015298</name>
</gene>
<dbReference type="Pfam" id="PF10488">
    <property type="entry name" value="PP1c_bdg"/>
    <property type="match status" value="1"/>
</dbReference>
<feature type="domain" description="Protein phosphatase 1 regulatory subunit 15A/B C-terminal" evidence="14">
    <location>
        <begin position="542"/>
        <end position="644"/>
    </location>
</feature>
<dbReference type="OrthoDB" id="5976067at2759"/>
<feature type="compositionally biased region" description="Polar residues" evidence="13">
    <location>
        <begin position="294"/>
        <end position="305"/>
    </location>
</feature>
<dbReference type="SMR" id="A0A482WT84"/>
<comment type="subunit">
    <text evidence="4">Interacts (via C-terminus) with host PPP1CB.</text>
</comment>
<dbReference type="PANTHER" id="PTHR16489">
    <property type="entry name" value="GH11727P"/>
    <property type="match status" value="1"/>
</dbReference>
<evidence type="ECO:0000256" key="6">
    <source>
        <dbReference type="ARBA" id="ARBA00022581"/>
    </source>
</evidence>
<proteinExistence type="inferred from homology"/>
<keyword evidence="6" id="KW-0945">Host-virus interaction</keyword>
<dbReference type="InterPro" id="IPR051254">
    <property type="entry name" value="PPP1R15"/>
</dbReference>
<evidence type="ECO:0000256" key="11">
    <source>
        <dbReference type="ARBA" id="ARBA00023280"/>
    </source>
</evidence>
<comment type="similarity">
    <text evidence="3">Belongs to the PPP1R15 family.</text>
</comment>
<feature type="compositionally biased region" description="Low complexity" evidence="13">
    <location>
        <begin position="306"/>
        <end position="322"/>
    </location>
</feature>
<dbReference type="InterPro" id="IPR019523">
    <property type="entry name" value="Prot_Pase1_reg-su15A/B_C"/>
</dbReference>
<sequence length="658" mass="74733">MYLQVSGVKTDSRKNMEQTGVASFLSRHLSRYGNQHSQYHTNSFGNSSSSFNMKSFVPCFAHHSNVVCDFEKSPKQSFTTNDRRMATYSDISPINILSYLVGGFVGSKSLTAVKGSSIQIWDIVLDKIYDMMNDHIVCTEDLDSKLNSFENLSSSPITENLCSKRTYASVMKMNPSIKPCDEYAELVMKFDNSRKTRRRGKRTSSVNRNDKKQNFVDRSYSNSSRWSNSRKKHSKKGAEKFNRREKMEAAKDGIDFINQELDRDPELNRNVSFKRSCITDKIMENLQMKGVTASDPTTSALSRIRSSPSATVNNSSSSQVKSNFDKEKDCDRQQLIACKMKLDSENVSAKPRANSESSIESEDSFIVFEPTDADDMSCFSLESDSSCESEDSDSVSDICSACIFYGNTKFNDDVANYSGSVPVFDNAIICLICKKKCNEHFEFPHSCERVNSARNSFSSPKTTNRLKCIPDDRMPSAFADTEDRSQASCTKFINSIPNSDDEDIPFYSVIDESLLPTFVDPVTDFAATCDHDYQLSQLPSYEEHICSGNNHFNLLNKKWSQIFCDDNNNSNRKSSKTGKKVSFAPDNRLVSVRTMRTWDYASRSARLGPWEELARDSMRFCHRISRTEEILRPILSEDHRTKIWHERFETQSSDIGNK</sequence>
<keyword evidence="8" id="KW-1114">Inhibition of host interferon signaling pathway by virus</keyword>
<evidence type="ECO:0000256" key="5">
    <source>
        <dbReference type="ARBA" id="ARBA00019072"/>
    </source>
</evidence>
<evidence type="ECO:0000256" key="3">
    <source>
        <dbReference type="ARBA" id="ARBA00010161"/>
    </source>
</evidence>
<dbReference type="GO" id="GO:0019888">
    <property type="term" value="F:protein phosphatase regulator activity"/>
    <property type="evidence" value="ECO:0007669"/>
    <property type="project" value="TreeGrafter"/>
</dbReference>
<dbReference type="InParanoid" id="A0A482WT84"/>
<dbReference type="PANTHER" id="PTHR16489:SF12">
    <property type="entry name" value="GH11727P"/>
    <property type="match status" value="1"/>
</dbReference>
<comment type="similarity">
    <text evidence="2">Belongs to the asfivirus DP71L family.</text>
</comment>
<evidence type="ECO:0000256" key="13">
    <source>
        <dbReference type="SAM" id="MobiDB-lite"/>
    </source>
</evidence>
<comment type="caution">
    <text evidence="15">The sequence shown here is derived from an EMBL/GenBank/DDBJ whole genome shotgun (WGS) entry which is preliminary data.</text>
</comment>
<evidence type="ECO:0000259" key="14">
    <source>
        <dbReference type="Pfam" id="PF10488"/>
    </source>
</evidence>
<dbReference type="GO" id="GO:0000164">
    <property type="term" value="C:protein phosphatase type 1 complex"/>
    <property type="evidence" value="ECO:0007669"/>
    <property type="project" value="TreeGrafter"/>
</dbReference>